<gene>
    <name evidence="2" type="ORF">ACFSRY_07450</name>
</gene>
<evidence type="ECO:0000259" key="1">
    <source>
        <dbReference type="Pfam" id="PF08241"/>
    </source>
</evidence>
<protein>
    <submittedName>
        <fullName evidence="2">Class I SAM-dependent DNA methyltransferase</fullName>
    </submittedName>
</protein>
<comment type="caution">
    <text evidence="2">The sequence shown here is derived from an EMBL/GenBank/DDBJ whole genome shotgun (WGS) entry which is preliminary data.</text>
</comment>
<dbReference type="Gene3D" id="3.40.50.150">
    <property type="entry name" value="Vaccinia Virus protein VP39"/>
    <property type="match status" value="1"/>
</dbReference>
<dbReference type="PANTHER" id="PTHR43861:SF1">
    <property type="entry name" value="TRANS-ACONITATE 2-METHYLTRANSFERASE"/>
    <property type="match status" value="1"/>
</dbReference>
<dbReference type="RefSeq" id="WP_377504759.1">
    <property type="nucleotide sequence ID" value="NZ_JBHULU010000010.1"/>
</dbReference>
<dbReference type="CDD" id="cd02440">
    <property type="entry name" value="AdoMet_MTases"/>
    <property type="match status" value="1"/>
</dbReference>
<reference evidence="3" key="1">
    <citation type="journal article" date="2019" name="Int. J. Syst. Evol. Microbiol.">
        <title>The Global Catalogue of Microorganisms (GCM) 10K type strain sequencing project: providing services to taxonomists for standard genome sequencing and annotation.</title>
        <authorList>
            <consortium name="The Broad Institute Genomics Platform"/>
            <consortium name="The Broad Institute Genome Sequencing Center for Infectious Disease"/>
            <person name="Wu L."/>
            <person name="Ma J."/>
        </authorList>
    </citation>
    <scope>NUCLEOTIDE SEQUENCE [LARGE SCALE GENOMIC DNA]</scope>
    <source>
        <strain evidence="3">KCTC 42498</strain>
    </source>
</reference>
<accession>A0ABW5IJ82</accession>
<proteinExistence type="predicted"/>
<sequence>MSTQQAYNSWASQYDTNKNRTRDLEGQALRTVLADVPFLNCLEIGCGTGKNTAWLEQKAVHVTAVDLSEEMLERAKEKVNVEKVTFVQADITQEWYFVTQPYDLVSFSLVLEHIEQLGPVFSNVAKALKAGGYVYIGELHPFKQYLGTKARFDTEEGRQEVECYTHHVSDFVRSGRQHGLKLVDLDEHFDDNDRSGVPRILTILLQKL</sequence>
<keyword evidence="2" id="KW-0808">Transferase</keyword>
<dbReference type="EMBL" id="JBHULU010000010">
    <property type="protein sequence ID" value="MFD2513697.1"/>
    <property type="molecule type" value="Genomic_DNA"/>
</dbReference>
<organism evidence="2 3">
    <name type="scientific">Pontibacter locisalis</name>
    <dbReference type="NCBI Taxonomy" id="1719035"/>
    <lineage>
        <taxon>Bacteria</taxon>
        <taxon>Pseudomonadati</taxon>
        <taxon>Bacteroidota</taxon>
        <taxon>Cytophagia</taxon>
        <taxon>Cytophagales</taxon>
        <taxon>Hymenobacteraceae</taxon>
        <taxon>Pontibacter</taxon>
    </lineage>
</organism>
<dbReference type="InterPro" id="IPR013216">
    <property type="entry name" value="Methyltransf_11"/>
</dbReference>
<evidence type="ECO:0000313" key="2">
    <source>
        <dbReference type="EMBL" id="MFD2513697.1"/>
    </source>
</evidence>
<evidence type="ECO:0000313" key="3">
    <source>
        <dbReference type="Proteomes" id="UP001597544"/>
    </source>
</evidence>
<name>A0ABW5IJ82_9BACT</name>
<dbReference type="Proteomes" id="UP001597544">
    <property type="component" value="Unassembled WGS sequence"/>
</dbReference>
<keyword evidence="2" id="KW-0489">Methyltransferase</keyword>
<feature type="domain" description="Methyltransferase type 11" evidence="1">
    <location>
        <begin position="42"/>
        <end position="136"/>
    </location>
</feature>
<dbReference type="InterPro" id="IPR029063">
    <property type="entry name" value="SAM-dependent_MTases_sf"/>
</dbReference>
<dbReference type="PANTHER" id="PTHR43861">
    <property type="entry name" value="TRANS-ACONITATE 2-METHYLTRANSFERASE-RELATED"/>
    <property type="match status" value="1"/>
</dbReference>
<dbReference type="Pfam" id="PF08241">
    <property type="entry name" value="Methyltransf_11"/>
    <property type="match status" value="1"/>
</dbReference>
<dbReference type="SUPFAM" id="SSF53335">
    <property type="entry name" value="S-adenosyl-L-methionine-dependent methyltransferases"/>
    <property type="match status" value="1"/>
</dbReference>
<dbReference type="GO" id="GO:0032259">
    <property type="term" value="P:methylation"/>
    <property type="evidence" value="ECO:0007669"/>
    <property type="project" value="UniProtKB-KW"/>
</dbReference>
<keyword evidence="3" id="KW-1185">Reference proteome</keyword>
<dbReference type="GO" id="GO:0008168">
    <property type="term" value="F:methyltransferase activity"/>
    <property type="evidence" value="ECO:0007669"/>
    <property type="project" value="UniProtKB-KW"/>
</dbReference>